<evidence type="ECO:0000313" key="3">
    <source>
        <dbReference type="EMBL" id="RPB29920.1"/>
    </source>
</evidence>
<dbReference type="STRING" id="1051890.A0A3N4M4G4"/>
<sequence length="453" mass="49967">MWIAATETLRLVPPPSPSTPATTHVRPVSCILYILDIHPVSCILYILYIHPVLRSCICICTRPRPRCAKPAQPTDFIRPPCAMQIRVVPVCSSSLLSFPPSTTESHNGVSSAPIAAVHEPRLQPIWTMTTSVFPPSSRTPGHGLIHAACLPPRSFTLSSFGFVYPLKLISSSEPTDKCLTIFILSYGGGLVSNDKISLKVVLEENVKLCLLTQGSTKVFKLRPGDVLTTQAMTVGLAPHSALLLLPDPVQPFGASVYSQTQTFNLPKDNTASLIVLDWVSEGRTARGEKWELKKFSSRNDVFQEGHEDLPNGKRLLLRDSLILQGEGLESLNSRMDSLSCVSTLIIRGPRFTNLASYILERFELEPRIGNGGKGWNWDKNSQDEGSKSQFRNILWTAASVRGFVLVKVSAKELEEARRFLRDLLLQGRSAVDTQDPVPDIVREFGVGSLRCLE</sequence>
<dbReference type="PANTHER" id="PTHR33643:SF1">
    <property type="entry name" value="UREASE ACCESSORY PROTEIN D"/>
    <property type="match status" value="1"/>
</dbReference>
<evidence type="ECO:0000256" key="1">
    <source>
        <dbReference type="ARBA" id="ARBA00007177"/>
    </source>
</evidence>
<dbReference type="AlphaFoldDB" id="A0A3N4M4G4"/>
<keyword evidence="2" id="KW-0143">Chaperone</keyword>
<keyword evidence="4" id="KW-1185">Reference proteome</keyword>
<dbReference type="OrthoDB" id="5550464at2759"/>
<dbReference type="EMBL" id="ML121527">
    <property type="protein sequence ID" value="RPB29920.1"/>
    <property type="molecule type" value="Genomic_DNA"/>
</dbReference>
<dbReference type="InParanoid" id="A0A3N4M4G4"/>
<dbReference type="HAMAP" id="MF_01384">
    <property type="entry name" value="UreD"/>
    <property type="match status" value="1"/>
</dbReference>
<dbReference type="InterPro" id="IPR002669">
    <property type="entry name" value="UreD"/>
</dbReference>
<name>A0A3N4M4G4_9PEZI</name>
<comment type="similarity">
    <text evidence="1">Belongs to the UreD family.</text>
</comment>
<proteinExistence type="inferred from homology"/>
<dbReference type="GO" id="GO:0016151">
    <property type="term" value="F:nickel cation binding"/>
    <property type="evidence" value="ECO:0007669"/>
    <property type="project" value="InterPro"/>
</dbReference>
<evidence type="ECO:0000313" key="4">
    <source>
        <dbReference type="Proteomes" id="UP000267821"/>
    </source>
</evidence>
<evidence type="ECO:0000256" key="2">
    <source>
        <dbReference type="ARBA" id="ARBA00023186"/>
    </source>
</evidence>
<protein>
    <submittedName>
        <fullName evidence="3">UreD-domain-containing protein</fullName>
    </submittedName>
</protein>
<gene>
    <name evidence="3" type="ORF">L211DRAFT_832625</name>
</gene>
<reference evidence="3 4" key="1">
    <citation type="journal article" date="2018" name="Nat. Ecol. Evol.">
        <title>Pezizomycetes genomes reveal the molecular basis of ectomycorrhizal truffle lifestyle.</title>
        <authorList>
            <person name="Murat C."/>
            <person name="Payen T."/>
            <person name="Noel B."/>
            <person name="Kuo A."/>
            <person name="Morin E."/>
            <person name="Chen J."/>
            <person name="Kohler A."/>
            <person name="Krizsan K."/>
            <person name="Balestrini R."/>
            <person name="Da Silva C."/>
            <person name="Montanini B."/>
            <person name="Hainaut M."/>
            <person name="Levati E."/>
            <person name="Barry K.W."/>
            <person name="Belfiori B."/>
            <person name="Cichocki N."/>
            <person name="Clum A."/>
            <person name="Dockter R.B."/>
            <person name="Fauchery L."/>
            <person name="Guy J."/>
            <person name="Iotti M."/>
            <person name="Le Tacon F."/>
            <person name="Lindquist E.A."/>
            <person name="Lipzen A."/>
            <person name="Malagnac F."/>
            <person name="Mello A."/>
            <person name="Molinier V."/>
            <person name="Miyauchi S."/>
            <person name="Poulain J."/>
            <person name="Riccioni C."/>
            <person name="Rubini A."/>
            <person name="Sitrit Y."/>
            <person name="Splivallo R."/>
            <person name="Traeger S."/>
            <person name="Wang M."/>
            <person name="Zifcakova L."/>
            <person name="Wipf D."/>
            <person name="Zambonelli A."/>
            <person name="Paolocci F."/>
            <person name="Nowrousian M."/>
            <person name="Ottonello S."/>
            <person name="Baldrian P."/>
            <person name="Spatafora J.W."/>
            <person name="Henrissat B."/>
            <person name="Nagy L.G."/>
            <person name="Aury J.M."/>
            <person name="Wincker P."/>
            <person name="Grigoriev I.V."/>
            <person name="Bonfante P."/>
            <person name="Martin F.M."/>
        </authorList>
    </citation>
    <scope>NUCLEOTIDE SEQUENCE [LARGE SCALE GENOMIC DNA]</scope>
    <source>
        <strain evidence="3 4">ATCC MYA-4762</strain>
    </source>
</reference>
<dbReference type="Proteomes" id="UP000267821">
    <property type="component" value="Unassembled WGS sequence"/>
</dbReference>
<accession>A0A3N4M4G4</accession>
<dbReference type="Pfam" id="PF01774">
    <property type="entry name" value="UreD"/>
    <property type="match status" value="1"/>
</dbReference>
<organism evidence="3 4">
    <name type="scientific">Terfezia boudieri ATCC MYA-4762</name>
    <dbReference type="NCBI Taxonomy" id="1051890"/>
    <lineage>
        <taxon>Eukaryota</taxon>
        <taxon>Fungi</taxon>
        <taxon>Dikarya</taxon>
        <taxon>Ascomycota</taxon>
        <taxon>Pezizomycotina</taxon>
        <taxon>Pezizomycetes</taxon>
        <taxon>Pezizales</taxon>
        <taxon>Pezizaceae</taxon>
        <taxon>Terfezia</taxon>
    </lineage>
</organism>
<dbReference type="PANTHER" id="PTHR33643">
    <property type="entry name" value="UREASE ACCESSORY PROTEIN D"/>
    <property type="match status" value="1"/>
</dbReference>